<dbReference type="RefSeq" id="XP_022664511.1">
    <property type="nucleotide sequence ID" value="XM_022808776.1"/>
</dbReference>
<dbReference type="Proteomes" id="UP000594260">
    <property type="component" value="Unplaced"/>
</dbReference>
<keyword evidence="8" id="KW-1185">Reference proteome</keyword>
<comment type="similarity">
    <text evidence="1">Belongs to the complex I NDUFA9 subunit family.</text>
</comment>
<dbReference type="KEGG" id="vde:111251780"/>
<dbReference type="FunCoup" id="A0A7M7MBN6">
    <property type="interactions" value="1564"/>
</dbReference>
<dbReference type="PANTHER" id="PTHR12126:SF11">
    <property type="entry name" value="NADH DEHYDROGENASE [UBIQUINONE] 1 ALPHA SUBCOMPLEX SUBUNIT 9, MITOCHONDRIAL"/>
    <property type="match status" value="1"/>
</dbReference>
<protein>
    <recommendedName>
        <fullName evidence="2">NADH dehydrogenase [ubiquinone] 1 alpha subcomplex subunit 9, mitochondrial</fullName>
    </recommendedName>
    <alternativeName>
        <fullName evidence="4">Complex I-39kD</fullName>
    </alternativeName>
    <alternativeName>
        <fullName evidence="3">NADH-ubiquinone oxidoreductase 39 kDa subunit</fullName>
    </alternativeName>
</protein>
<feature type="domain" description="NAD-dependent epimerase/dehydratase" evidence="6">
    <location>
        <begin position="58"/>
        <end position="273"/>
    </location>
</feature>
<dbReference type="OrthoDB" id="275457at2759"/>
<dbReference type="AlphaFoldDB" id="A0A7M7MBN6"/>
<evidence type="ECO:0000256" key="3">
    <source>
        <dbReference type="ARBA" id="ARBA00042000"/>
    </source>
</evidence>
<dbReference type="Pfam" id="PF01370">
    <property type="entry name" value="Epimerase"/>
    <property type="match status" value="1"/>
</dbReference>
<sequence>MSLCVRTKVFSGTTWIAPLGTLVSRRDKGSGLGTKGDRLEVIRKGTGGRSSFNGVIATVFGNSGTLGPPVVNELGKCGTMMILPYRGDFYRVAPMKICGDLGQILFHSFFLKDEKSVAKAMQYSNVVINMIGKDTETSVFSFKDVHVDGARMIARLARESGVEKLIHFSALNAVENPKRKTVRASKFYASKWEGEQAVREEFPGAIVFRPADIYGHKDRFIRYYGAFYRRYYNCICLWGNGKGVYKAPVFVSDVAQAVVKAVLQKGNEGETYQAVGPKMYELCELVDYIFRVMRRGPDTGYIRFDMRFDPLFLGRILFTQMLLPKHPVLSFERLERENTSDELDKRYRLISDLGIKLTEVEDRFPYELKAWRMHGYADPNMMQFERVRPAPGIPI</sequence>
<dbReference type="Gene3D" id="3.40.50.720">
    <property type="entry name" value="NAD(P)-binding Rossmann-like Domain"/>
    <property type="match status" value="1"/>
</dbReference>
<dbReference type="CDD" id="cd05271">
    <property type="entry name" value="NDUFA9_like_SDR_a"/>
    <property type="match status" value="1"/>
</dbReference>
<dbReference type="InParanoid" id="A0A7M7MBN6"/>
<evidence type="ECO:0000313" key="8">
    <source>
        <dbReference type="Proteomes" id="UP000594260"/>
    </source>
</evidence>
<evidence type="ECO:0000256" key="4">
    <source>
        <dbReference type="ARBA" id="ARBA00043145"/>
    </source>
</evidence>
<comment type="subunit">
    <text evidence="5">Complex I is composed of 45 different subunits. This a component of the hydrophobic protein fraction. Interacts with BLOC1S1. Interacts with SLC2A4. Interacts with CLOCK. Interacts with RAB5IF.</text>
</comment>
<dbReference type="InterPro" id="IPR001509">
    <property type="entry name" value="Epimerase_deHydtase"/>
</dbReference>
<name>A0A7M7MBN6_VARDE</name>
<dbReference type="GO" id="GO:0005739">
    <property type="term" value="C:mitochondrion"/>
    <property type="evidence" value="ECO:0007669"/>
    <property type="project" value="TreeGrafter"/>
</dbReference>
<dbReference type="SUPFAM" id="SSF51735">
    <property type="entry name" value="NAD(P)-binding Rossmann-fold domains"/>
    <property type="match status" value="1"/>
</dbReference>
<evidence type="ECO:0000256" key="2">
    <source>
        <dbReference type="ARBA" id="ARBA00040720"/>
    </source>
</evidence>
<dbReference type="GO" id="GO:0044877">
    <property type="term" value="F:protein-containing complex binding"/>
    <property type="evidence" value="ECO:0007669"/>
    <property type="project" value="TreeGrafter"/>
</dbReference>
<dbReference type="OMA" id="DMKYDPI"/>
<dbReference type="InterPro" id="IPR051207">
    <property type="entry name" value="ComplexI_NDUFA9_subunit"/>
</dbReference>
<dbReference type="CTD" id="40272"/>
<dbReference type="EnsemblMetazoa" id="XM_022808776">
    <property type="protein sequence ID" value="XP_022664511"/>
    <property type="gene ID" value="LOC111251780"/>
</dbReference>
<organism evidence="7 8">
    <name type="scientific">Varroa destructor</name>
    <name type="common">Honeybee mite</name>
    <dbReference type="NCBI Taxonomy" id="109461"/>
    <lineage>
        <taxon>Eukaryota</taxon>
        <taxon>Metazoa</taxon>
        <taxon>Ecdysozoa</taxon>
        <taxon>Arthropoda</taxon>
        <taxon>Chelicerata</taxon>
        <taxon>Arachnida</taxon>
        <taxon>Acari</taxon>
        <taxon>Parasitiformes</taxon>
        <taxon>Mesostigmata</taxon>
        <taxon>Gamasina</taxon>
        <taxon>Dermanyssoidea</taxon>
        <taxon>Varroidae</taxon>
        <taxon>Varroa</taxon>
    </lineage>
</organism>
<evidence type="ECO:0000256" key="1">
    <source>
        <dbReference type="ARBA" id="ARBA00038501"/>
    </source>
</evidence>
<evidence type="ECO:0000313" key="7">
    <source>
        <dbReference type="EnsemblMetazoa" id="XP_022664511"/>
    </source>
</evidence>
<dbReference type="InterPro" id="IPR036291">
    <property type="entry name" value="NAD(P)-bd_dom_sf"/>
</dbReference>
<reference evidence="7" key="1">
    <citation type="submission" date="2021-01" db="UniProtKB">
        <authorList>
            <consortium name="EnsemblMetazoa"/>
        </authorList>
    </citation>
    <scope>IDENTIFICATION</scope>
</reference>
<proteinExistence type="inferred from homology"/>
<evidence type="ECO:0000256" key="5">
    <source>
        <dbReference type="ARBA" id="ARBA00046455"/>
    </source>
</evidence>
<evidence type="ECO:0000259" key="6">
    <source>
        <dbReference type="Pfam" id="PF01370"/>
    </source>
</evidence>
<dbReference type="PANTHER" id="PTHR12126">
    <property type="entry name" value="NADH-UBIQUINONE OXIDOREDUCTASE 39 KDA SUBUNIT-RELATED"/>
    <property type="match status" value="1"/>
</dbReference>
<accession>A0A7M7MBN6</accession>
<dbReference type="GeneID" id="111251780"/>